<dbReference type="EMBL" id="PDWZ02000020">
    <property type="protein sequence ID" value="KAB2098976.1"/>
    <property type="molecule type" value="Genomic_DNA"/>
</dbReference>
<keyword evidence="2" id="KW-1185">Reference proteome</keyword>
<protein>
    <submittedName>
        <fullName evidence="1">Uncharacterized protein</fullName>
    </submittedName>
</protein>
<reference evidence="1 2" key="1">
    <citation type="journal article" date="2019" name="bioRxiv">
        <title>Genomics, evolutionary history and diagnostics of the Alternaria alternata species group including apple and Asian pear pathotypes.</title>
        <authorList>
            <person name="Armitage A.D."/>
            <person name="Cockerton H.M."/>
            <person name="Sreenivasaprasad S."/>
            <person name="Woodhall J.W."/>
            <person name="Lane C.R."/>
            <person name="Harrison R.J."/>
            <person name="Clarkson J.P."/>
        </authorList>
    </citation>
    <scope>NUCLEOTIDE SEQUENCE [LARGE SCALE GENOMIC DNA]</scope>
    <source>
        <strain evidence="1 2">FERA 650</strain>
    </source>
</reference>
<gene>
    <name evidence="1" type="ORF">AG0111_0g12846</name>
</gene>
<sequence length="565" mass="63669">MSSVSVDSYDYNLGTFHRPVSTKDPTAQKWFDRGLIWSYSFHHLESSRCFEAAIASDPSCAIAYWGLAYALGPNYNKPWELFDKEDLEETLSRVHDAVKKGLMHAADPIERALIHAIRVRYPSDVSDTRYSHHNRAYAEAMSLVYKSYPRDLDVVTLYADALINIVPWALWDLHTGEPNPEAGTMEAKRILDNALETDSASLQHPGLLHIYIHLMEMSSMPETALATANHLRNLVPDAGHMRHMPSHLDILVGNWSRAIDANAAASIADEKYRLAKVTNTMDFYTMYRLHNYHSLIYAAMFAGRSKTAMTAVLCMEENLPEQLLRVESPPMANWLEPFCSIRVHVLIRFGRWDELIALPLVPPEDQDLYCTSTAMLHYGKGIAFAALGRVAEASQQRDLFQASMRRVPDSRMIYPNKCSDMLAVAKSMLDGEIEYRKGNFKTAFTYLNEAIVQEDALVYSEPPAWMQPVRHALGALLLEQGRFKEAAAAYAADLGLDKSVPRSKWHPNNIWALHGYHECLMSLGKLEEAQDVAQNLKAASDGVDIKLRSSCFCRGRSILTKAELV</sequence>
<evidence type="ECO:0000313" key="2">
    <source>
        <dbReference type="Proteomes" id="UP000293547"/>
    </source>
</evidence>
<name>A0ACB6F3G4_9PLEO</name>
<accession>A0ACB6F3G4</accession>
<comment type="caution">
    <text evidence="1">The sequence shown here is derived from an EMBL/GenBank/DDBJ whole genome shotgun (WGS) entry which is preliminary data.</text>
</comment>
<dbReference type="Proteomes" id="UP000293547">
    <property type="component" value="Unassembled WGS sequence"/>
</dbReference>
<evidence type="ECO:0000313" key="1">
    <source>
        <dbReference type="EMBL" id="KAB2098976.1"/>
    </source>
</evidence>
<organism evidence="1 2">
    <name type="scientific">Alternaria gaisen</name>
    <dbReference type="NCBI Taxonomy" id="167740"/>
    <lineage>
        <taxon>Eukaryota</taxon>
        <taxon>Fungi</taxon>
        <taxon>Dikarya</taxon>
        <taxon>Ascomycota</taxon>
        <taxon>Pezizomycotina</taxon>
        <taxon>Dothideomycetes</taxon>
        <taxon>Pleosporomycetidae</taxon>
        <taxon>Pleosporales</taxon>
        <taxon>Pleosporineae</taxon>
        <taxon>Pleosporaceae</taxon>
        <taxon>Alternaria</taxon>
        <taxon>Alternaria sect. Alternaria</taxon>
    </lineage>
</organism>
<proteinExistence type="predicted"/>